<dbReference type="InterPro" id="IPR011437">
    <property type="entry name" value="DUF1540"/>
</dbReference>
<name>A0A9D1FBU7_9FIRM</name>
<feature type="compositionally biased region" description="Polar residues" evidence="1">
    <location>
        <begin position="39"/>
        <end position="49"/>
    </location>
</feature>
<evidence type="ECO:0000313" key="3">
    <source>
        <dbReference type="EMBL" id="HIS66013.1"/>
    </source>
</evidence>
<organism evidence="3 4">
    <name type="scientific">Candidatus Scatomorpha merdipullorum</name>
    <dbReference type="NCBI Taxonomy" id="2840927"/>
    <lineage>
        <taxon>Bacteria</taxon>
        <taxon>Bacillati</taxon>
        <taxon>Bacillota</taxon>
        <taxon>Clostridia</taxon>
        <taxon>Eubacteriales</taxon>
        <taxon>Candidatus Scatomorpha</taxon>
    </lineage>
</organism>
<dbReference type="Proteomes" id="UP000824001">
    <property type="component" value="Unassembled WGS sequence"/>
</dbReference>
<sequence>MSESKKRGAVIGCDAENCAYNCHGSSCSAGSIRVDGKSAHTTGETSCSTFKPREAKF</sequence>
<dbReference type="AlphaFoldDB" id="A0A9D1FBU7"/>
<feature type="region of interest" description="Disordered" evidence="1">
    <location>
        <begin position="37"/>
        <end position="57"/>
    </location>
</feature>
<gene>
    <name evidence="3" type="ORF">IAC18_00485</name>
</gene>
<protein>
    <submittedName>
        <fullName evidence="3">DUF1540 domain-containing protein</fullName>
    </submittedName>
</protein>
<comment type="caution">
    <text evidence="3">The sequence shown here is derived from an EMBL/GenBank/DDBJ whole genome shotgun (WGS) entry which is preliminary data.</text>
</comment>
<proteinExistence type="predicted"/>
<dbReference type="Pfam" id="PF07561">
    <property type="entry name" value="DUF1540"/>
    <property type="match status" value="1"/>
</dbReference>
<feature type="domain" description="DUF1540" evidence="2">
    <location>
        <begin position="11"/>
        <end position="50"/>
    </location>
</feature>
<reference evidence="3" key="1">
    <citation type="submission" date="2020-10" db="EMBL/GenBank/DDBJ databases">
        <authorList>
            <person name="Gilroy R."/>
        </authorList>
    </citation>
    <scope>NUCLEOTIDE SEQUENCE</scope>
    <source>
        <strain evidence="3">ChiHjej10B9-9673</strain>
    </source>
</reference>
<evidence type="ECO:0000313" key="4">
    <source>
        <dbReference type="Proteomes" id="UP000824001"/>
    </source>
</evidence>
<evidence type="ECO:0000259" key="2">
    <source>
        <dbReference type="Pfam" id="PF07561"/>
    </source>
</evidence>
<reference evidence="3" key="2">
    <citation type="journal article" date="2021" name="PeerJ">
        <title>Extensive microbial diversity within the chicken gut microbiome revealed by metagenomics and culture.</title>
        <authorList>
            <person name="Gilroy R."/>
            <person name="Ravi A."/>
            <person name="Getino M."/>
            <person name="Pursley I."/>
            <person name="Horton D.L."/>
            <person name="Alikhan N.F."/>
            <person name="Baker D."/>
            <person name="Gharbi K."/>
            <person name="Hall N."/>
            <person name="Watson M."/>
            <person name="Adriaenssens E.M."/>
            <person name="Foster-Nyarko E."/>
            <person name="Jarju S."/>
            <person name="Secka A."/>
            <person name="Antonio M."/>
            <person name="Oren A."/>
            <person name="Chaudhuri R.R."/>
            <person name="La Ragione R."/>
            <person name="Hildebrand F."/>
            <person name="Pallen M.J."/>
        </authorList>
    </citation>
    <scope>NUCLEOTIDE SEQUENCE</scope>
    <source>
        <strain evidence="3">ChiHjej10B9-9673</strain>
    </source>
</reference>
<evidence type="ECO:0000256" key="1">
    <source>
        <dbReference type="SAM" id="MobiDB-lite"/>
    </source>
</evidence>
<accession>A0A9D1FBU7</accession>
<dbReference type="EMBL" id="DVJK01000015">
    <property type="protein sequence ID" value="HIS66013.1"/>
    <property type="molecule type" value="Genomic_DNA"/>
</dbReference>